<evidence type="ECO:0000256" key="1">
    <source>
        <dbReference type="SAM" id="Phobius"/>
    </source>
</evidence>
<keyword evidence="1" id="KW-1133">Transmembrane helix</keyword>
<feature type="transmembrane region" description="Helical" evidence="1">
    <location>
        <begin position="241"/>
        <end position="263"/>
    </location>
</feature>
<accession>A0A7I8X4K5</accession>
<dbReference type="AlphaFoldDB" id="A0A7I8X4K5"/>
<dbReference type="Proteomes" id="UP000659654">
    <property type="component" value="Unassembled WGS sequence"/>
</dbReference>
<dbReference type="OrthoDB" id="10428484at2759"/>
<feature type="transmembrane region" description="Helical" evidence="1">
    <location>
        <begin position="193"/>
        <end position="220"/>
    </location>
</feature>
<organism evidence="2 3">
    <name type="scientific">Bursaphelenchus xylophilus</name>
    <name type="common">Pinewood nematode worm</name>
    <name type="synonym">Aphelenchoides xylophilus</name>
    <dbReference type="NCBI Taxonomy" id="6326"/>
    <lineage>
        <taxon>Eukaryota</taxon>
        <taxon>Metazoa</taxon>
        <taxon>Ecdysozoa</taxon>
        <taxon>Nematoda</taxon>
        <taxon>Chromadorea</taxon>
        <taxon>Rhabditida</taxon>
        <taxon>Tylenchina</taxon>
        <taxon>Tylenchomorpha</taxon>
        <taxon>Aphelenchoidea</taxon>
        <taxon>Aphelenchoididae</taxon>
        <taxon>Bursaphelenchus</taxon>
    </lineage>
</organism>
<dbReference type="Proteomes" id="UP000582659">
    <property type="component" value="Unassembled WGS sequence"/>
</dbReference>
<proteinExistence type="predicted"/>
<evidence type="ECO:0000313" key="3">
    <source>
        <dbReference type="Proteomes" id="UP000659654"/>
    </source>
</evidence>
<gene>
    <name evidence="2" type="ORF">BXYJ_LOCUS13918</name>
</gene>
<dbReference type="SMR" id="A0A7I8X4K5"/>
<comment type="caution">
    <text evidence="2">The sequence shown here is derived from an EMBL/GenBank/DDBJ whole genome shotgun (WGS) entry which is preliminary data.</text>
</comment>
<dbReference type="EMBL" id="CAJFDI010000006">
    <property type="protein sequence ID" value="CAD5233827.1"/>
    <property type="molecule type" value="Genomic_DNA"/>
</dbReference>
<dbReference type="EMBL" id="CAJFCV020000006">
    <property type="protein sequence ID" value="CAG9129267.1"/>
    <property type="molecule type" value="Genomic_DNA"/>
</dbReference>
<reference evidence="2" key="1">
    <citation type="submission" date="2020-09" db="EMBL/GenBank/DDBJ databases">
        <authorList>
            <person name="Kikuchi T."/>
        </authorList>
    </citation>
    <scope>NUCLEOTIDE SEQUENCE</scope>
    <source>
        <strain evidence="2">Ka4C1</strain>
    </source>
</reference>
<name>A0A7I8X4K5_BURXY</name>
<protein>
    <submittedName>
        <fullName evidence="2">(pine wood nematode) hypothetical protein</fullName>
    </submittedName>
</protein>
<sequence length="264" mass="29662">MLIPHRTTQTCGAGHSRIKVYLPEDPLPCASDVLPLKAPLTDDKVYGPDEPIEEAKFYDLVNKLFCAVKTLNRSAIFFNVVQLILVFSIPHLILALLCFGCARVARSHCKDNRTLVLPIIVYSMMLSVLFSFKLSEIWPVTSSRPQQLNGFAELACAPFGSCSGFFDPSIPLVRTLRPGFSLVELIGFSRKTALLIVLVHLKIFGFIFMALSAMVVLFLVGEEKYGFRIAQKMSRRRYKALRLAAYTMTTVPWVLYLCSPMLFN</sequence>
<feature type="transmembrane region" description="Helical" evidence="1">
    <location>
        <begin position="114"/>
        <end position="132"/>
    </location>
</feature>
<keyword evidence="1" id="KW-0472">Membrane</keyword>
<keyword evidence="3" id="KW-1185">Reference proteome</keyword>
<feature type="transmembrane region" description="Helical" evidence="1">
    <location>
        <begin position="80"/>
        <end position="102"/>
    </location>
</feature>
<evidence type="ECO:0000313" key="2">
    <source>
        <dbReference type="EMBL" id="CAD5233827.1"/>
    </source>
</evidence>
<keyword evidence="1" id="KW-0812">Transmembrane</keyword>